<reference evidence="2 3" key="2">
    <citation type="submission" date="2007-09" db="EMBL/GenBank/DDBJ databases">
        <title>Draft genome sequence of Clostridium bolteae (ATCC BAA-613).</title>
        <authorList>
            <person name="Sudarsanam P."/>
            <person name="Ley R."/>
            <person name="Guruge J."/>
            <person name="Turnbaugh P.J."/>
            <person name="Mahowald M."/>
            <person name="Liep D."/>
            <person name="Gordon J."/>
        </authorList>
    </citation>
    <scope>NUCLEOTIDE SEQUENCE [LARGE SCALE GENOMIC DNA]</scope>
    <source>
        <strain evidence="3">ATCC BAA-613 / DSM 15670 / CCUG 46953 / JCM 12243 / WAL 16351</strain>
    </source>
</reference>
<dbReference type="Proteomes" id="UP000005396">
    <property type="component" value="Unassembled WGS sequence"/>
</dbReference>
<keyword evidence="1" id="KW-1133">Transmembrane helix</keyword>
<organism evidence="2 3">
    <name type="scientific">Enterocloster bolteae (strain ATCC BAA-613 / DSM 15670 / CCUG 46953 / JCM 12243 / WAL 16351)</name>
    <name type="common">Clostridium bolteae</name>
    <dbReference type="NCBI Taxonomy" id="411902"/>
    <lineage>
        <taxon>Bacteria</taxon>
        <taxon>Bacillati</taxon>
        <taxon>Bacillota</taxon>
        <taxon>Clostridia</taxon>
        <taxon>Lachnospirales</taxon>
        <taxon>Lachnospiraceae</taxon>
        <taxon>Enterocloster</taxon>
    </lineage>
</organism>
<accession>A8RG66</accession>
<sequence>MRHRFYSTKKQVPIQISPPRYLFFVFLLSLLCSFGFPLLIRSVYFHLSLSSTF</sequence>
<protein>
    <submittedName>
        <fullName evidence="2">Uncharacterized protein</fullName>
    </submittedName>
</protein>
<dbReference type="HOGENOM" id="CLU_3060114_0_0_9"/>
<comment type="caution">
    <text evidence="2">The sequence shown here is derived from an EMBL/GenBank/DDBJ whole genome shotgun (WGS) entry which is preliminary data.</text>
</comment>
<evidence type="ECO:0000313" key="2">
    <source>
        <dbReference type="EMBL" id="EDP19590.1"/>
    </source>
</evidence>
<proteinExistence type="predicted"/>
<feature type="transmembrane region" description="Helical" evidence="1">
    <location>
        <begin position="21"/>
        <end position="40"/>
    </location>
</feature>
<reference evidence="2 3" key="1">
    <citation type="submission" date="2007-08" db="EMBL/GenBank/DDBJ databases">
        <authorList>
            <person name="Fulton L."/>
            <person name="Clifton S."/>
            <person name="Fulton B."/>
            <person name="Xu J."/>
            <person name="Minx P."/>
            <person name="Pepin K.H."/>
            <person name="Johnson M."/>
            <person name="Thiruvilangam P."/>
            <person name="Bhonagiri V."/>
            <person name="Nash W.E."/>
            <person name="Mardis E.R."/>
            <person name="Wilson R.K."/>
        </authorList>
    </citation>
    <scope>NUCLEOTIDE SEQUENCE [LARGE SCALE GENOMIC DNA]</scope>
    <source>
        <strain evidence="3">ATCC BAA-613 / DSM 15670 / CCUG 46953 / JCM 12243 / WAL 16351</strain>
    </source>
</reference>
<evidence type="ECO:0000256" key="1">
    <source>
        <dbReference type="SAM" id="Phobius"/>
    </source>
</evidence>
<keyword evidence="1" id="KW-0812">Transmembrane</keyword>
<dbReference type="AlphaFoldDB" id="A8RG66"/>
<keyword evidence="1" id="KW-0472">Membrane</keyword>
<dbReference type="PaxDb" id="411902-CLOBOL_00057"/>
<gene>
    <name evidence="2" type="ORF">CLOBOL_00057</name>
</gene>
<name>A8RG66_ENTBW</name>
<dbReference type="EMBL" id="ABCC02000001">
    <property type="protein sequence ID" value="EDP19590.1"/>
    <property type="molecule type" value="Genomic_DNA"/>
</dbReference>
<evidence type="ECO:0000313" key="3">
    <source>
        <dbReference type="Proteomes" id="UP000005396"/>
    </source>
</evidence>